<proteinExistence type="predicted"/>
<dbReference type="STRING" id="1210086.GCA_001613105_01769"/>
<keyword evidence="3" id="KW-0378">Hydrolase</keyword>
<sequence>MTTTPLSTQATAQAQGNGQHPLYAEIDSRAAAVADQVIAWRHHIHQYPELSNREVNTAAMVTDHLRSLHLDEVRTGIAGHGVIGVLRGGGGDERVIALRADIDALPVREESGMEFASTVVDQDYPGGPFPVSHACGHDAHTAMLMGAASVLAGIRENLPGTVLFVFQPAEEGPPIDEKGGARQMLAENALADPEPTMAFGFHVGPGPKGLIGYRIGNQFAASCLVKIVITGQQVHGSTPWMGIDPMPAAGAIATGIGQLYRQLPAYDPFTVTIGHIEDVGRFNIIGETITLWGTIRCAVESDMRELQQRLTTLAESTAAAYNCTATTEYLQDVPAVHNRADWVEAALPTFRRVAGADKVAPVPPALGYDDVSEFVNRYGGLYVVLGVQDVTLDANGTPIAIPGGRGMWPNHNPHFYVDDDTLVTGVRLHGHVTLDHLTGTLTVPR</sequence>
<evidence type="ECO:0000313" key="3">
    <source>
        <dbReference type="EMBL" id="RDI66820.1"/>
    </source>
</evidence>
<keyword evidence="3" id="KW-0121">Carboxypeptidase</keyword>
<dbReference type="RefSeq" id="WP_082875670.1">
    <property type="nucleotide sequence ID" value="NZ_QQBC01000004.1"/>
</dbReference>
<evidence type="ECO:0000256" key="1">
    <source>
        <dbReference type="PIRSR" id="PIRSR005962-1"/>
    </source>
</evidence>
<dbReference type="SUPFAM" id="SSF53187">
    <property type="entry name" value="Zn-dependent exopeptidases"/>
    <property type="match status" value="1"/>
</dbReference>
<feature type="binding site" evidence="1">
    <location>
        <position position="137"/>
    </location>
    <ligand>
        <name>Mn(2+)</name>
        <dbReference type="ChEBI" id="CHEBI:29035"/>
        <label>2</label>
    </ligand>
</feature>
<reference evidence="3 4" key="1">
    <citation type="submission" date="2018-07" db="EMBL/GenBank/DDBJ databases">
        <title>Genomic Encyclopedia of Type Strains, Phase IV (KMG-IV): sequencing the most valuable type-strain genomes for metagenomic binning, comparative biology and taxonomic classification.</title>
        <authorList>
            <person name="Goeker M."/>
        </authorList>
    </citation>
    <scope>NUCLEOTIDE SEQUENCE [LARGE SCALE GENOMIC DNA]</scope>
    <source>
        <strain evidence="3 4">DSM 44290</strain>
    </source>
</reference>
<comment type="cofactor">
    <cofactor evidence="1">
        <name>Mn(2+)</name>
        <dbReference type="ChEBI" id="CHEBI:29035"/>
    </cofactor>
    <text evidence="1">The Mn(2+) ion enhances activity.</text>
</comment>
<keyword evidence="1" id="KW-0479">Metal-binding</keyword>
<feature type="binding site" evidence="1">
    <location>
        <position position="171"/>
    </location>
    <ligand>
        <name>Mn(2+)</name>
        <dbReference type="ChEBI" id="CHEBI:29035"/>
        <label>2</label>
    </ligand>
</feature>
<dbReference type="InterPro" id="IPR017439">
    <property type="entry name" value="Amidohydrolase"/>
</dbReference>
<dbReference type="GO" id="GO:0004180">
    <property type="term" value="F:carboxypeptidase activity"/>
    <property type="evidence" value="ECO:0007669"/>
    <property type="project" value="UniProtKB-KW"/>
</dbReference>
<dbReference type="Pfam" id="PF07687">
    <property type="entry name" value="M20_dimer"/>
    <property type="match status" value="1"/>
</dbReference>
<protein>
    <submittedName>
        <fullName evidence="3">Carboxypeptidase Ss1</fullName>
    </submittedName>
</protein>
<keyword evidence="1" id="KW-0464">Manganese</keyword>
<evidence type="ECO:0000259" key="2">
    <source>
        <dbReference type="Pfam" id="PF07687"/>
    </source>
</evidence>
<organism evidence="3 4">
    <name type="scientific">Nocardia pseudobrasiliensis</name>
    <dbReference type="NCBI Taxonomy" id="45979"/>
    <lineage>
        <taxon>Bacteria</taxon>
        <taxon>Bacillati</taxon>
        <taxon>Actinomycetota</taxon>
        <taxon>Actinomycetes</taxon>
        <taxon>Mycobacteriales</taxon>
        <taxon>Nocardiaceae</taxon>
        <taxon>Nocardia</taxon>
    </lineage>
</organism>
<evidence type="ECO:0000313" key="4">
    <source>
        <dbReference type="Proteomes" id="UP000254869"/>
    </source>
</evidence>
<keyword evidence="4" id="KW-1185">Reference proteome</keyword>
<dbReference type="PIRSF" id="PIRSF005962">
    <property type="entry name" value="Pept_M20D_amidohydro"/>
    <property type="match status" value="1"/>
</dbReference>
<dbReference type="EMBL" id="QQBC01000004">
    <property type="protein sequence ID" value="RDI66820.1"/>
    <property type="molecule type" value="Genomic_DNA"/>
</dbReference>
<accession>A0A370I868</accession>
<dbReference type="SUPFAM" id="SSF55031">
    <property type="entry name" value="Bacterial exopeptidase dimerisation domain"/>
    <property type="match status" value="1"/>
</dbReference>
<dbReference type="Pfam" id="PF01546">
    <property type="entry name" value="Peptidase_M20"/>
    <property type="match status" value="1"/>
</dbReference>
<dbReference type="NCBIfam" id="TIGR01891">
    <property type="entry name" value="amidohydrolases"/>
    <property type="match status" value="1"/>
</dbReference>
<feature type="binding site" evidence="1">
    <location>
        <position position="135"/>
    </location>
    <ligand>
        <name>Mn(2+)</name>
        <dbReference type="ChEBI" id="CHEBI:29035"/>
        <label>2</label>
    </ligand>
</feature>
<dbReference type="InterPro" id="IPR036264">
    <property type="entry name" value="Bact_exopeptidase_dim_dom"/>
</dbReference>
<dbReference type="Proteomes" id="UP000254869">
    <property type="component" value="Unassembled WGS sequence"/>
</dbReference>
<dbReference type="GO" id="GO:0046872">
    <property type="term" value="F:metal ion binding"/>
    <property type="evidence" value="ECO:0007669"/>
    <property type="project" value="UniProtKB-KW"/>
</dbReference>
<dbReference type="AlphaFoldDB" id="A0A370I868"/>
<comment type="caution">
    <text evidence="3">The sequence shown here is derived from an EMBL/GenBank/DDBJ whole genome shotgun (WGS) entry which is preliminary data.</text>
</comment>
<dbReference type="Gene3D" id="3.30.70.360">
    <property type="match status" value="1"/>
</dbReference>
<feature type="binding site" evidence="1">
    <location>
        <position position="202"/>
    </location>
    <ligand>
        <name>Mn(2+)</name>
        <dbReference type="ChEBI" id="CHEBI:29035"/>
        <label>2</label>
    </ligand>
</feature>
<dbReference type="InterPro" id="IPR002933">
    <property type="entry name" value="Peptidase_M20"/>
</dbReference>
<name>A0A370I868_9NOCA</name>
<dbReference type="PANTHER" id="PTHR11014">
    <property type="entry name" value="PEPTIDASE M20 FAMILY MEMBER"/>
    <property type="match status" value="1"/>
</dbReference>
<feature type="binding site" evidence="1">
    <location>
        <position position="411"/>
    </location>
    <ligand>
        <name>Mn(2+)</name>
        <dbReference type="ChEBI" id="CHEBI:29035"/>
        <label>2</label>
    </ligand>
</feature>
<dbReference type="InterPro" id="IPR011650">
    <property type="entry name" value="Peptidase_M20_dimer"/>
</dbReference>
<dbReference type="Gene3D" id="3.40.630.10">
    <property type="entry name" value="Zn peptidases"/>
    <property type="match status" value="1"/>
</dbReference>
<keyword evidence="3" id="KW-0645">Protease</keyword>
<feature type="domain" description="Peptidase M20 dimerisation" evidence="2">
    <location>
        <begin position="225"/>
        <end position="321"/>
    </location>
</feature>
<dbReference type="PANTHER" id="PTHR11014:SF63">
    <property type="entry name" value="METALLOPEPTIDASE, PUTATIVE (AFU_ORTHOLOGUE AFUA_6G09600)-RELATED"/>
    <property type="match status" value="1"/>
</dbReference>
<gene>
    <name evidence="3" type="ORF">DFR76_104573</name>
</gene>